<dbReference type="PANTHER" id="PTHR33169:SF14">
    <property type="entry name" value="TRANSCRIPTIONAL REGULATOR RV3488"/>
    <property type="match status" value="1"/>
</dbReference>
<dbReference type="InterPro" id="IPR005149">
    <property type="entry name" value="Tscrpt_reg_PadR_N"/>
</dbReference>
<organism evidence="2 3">
    <name type="scientific">Deinococcus radiotolerans</name>
    <dbReference type="NCBI Taxonomy" id="1309407"/>
    <lineage>
        <taxon>Bacteria</taxon>
        <taxon>Thermotogati</taxon>
        <taxon>Deinococcota</taxon>
        <taxon>Deinococci</taxon>
        <taxon>Deinococcales</taxon>
        <taxon>Deinococcaceae</taxon>
        <taxon>Deinococcus</taxon>
    </lineage>
</organism>
<evidence type="ECO:0000313" key="2">
    <source>
        <dbReference type="EMBL" id="GGL17649.1"/>
    </source>
</evidence>
<dbReference type="EMBL" id="BMPE01000025">
    <property type="protein sequence ID" value="GGL17649.1"/>
    <property type="molecule type" value="Genomic_DNA"/>
</dbReference>
<dbReference type="Pfam" id="PF03551">
    <property type="entry name" value="PadR"/>
    <property type="match status" value="1"/>
</dbReference>
<dbReference type="InterPro" id="IPR052509">
    <property type="entry name" value="Metal_resp_DNA-bind_regulator"/>
</dbReference>
<sequence>MSLTILRILEVLYANPDREHYGLEIARTANVSNGALYPALERLTRAGYLTSALEDIDEAAEGRRKRRYYQLTEDGRALAATELRDAPRLPGHLALN</sequence>
<proteinExistence type="predicted"/>
<gene>
    <name evidence="2" type="ORF">GCM10010844_40610</name>
</gene>
<dbReference type="Gene3D" id="1.10.10.10">
    <property type="entry name" value="Winged helix-like DNA-binding domain superfamily/Winged helix DNA-binding domain"/>
    <property type="match status" value="1"/>
</dbReference>
<accession>A0ABQ2FQR7</accession>
<evidence type="ECO:0000259" key="1">
    <source>
        <dbReference type="Pfam" id="PF03551"/>
    </source>
</evidence>
<keyword evidence="3" id="KW-1185">Reference proteome</keyword>
<name>A0ABQ2FQR7_9DEIO</name>
<feature type="domain" description="Transcription regulator PadR N-terminal" evidence="1">
    <location>
        <begin position="18"/>
        <end position="78"/>
    </location>
</feature>
<dbReference type="SUPFAM" id="SSF46785">
    <property type="entry name" value="Winged helix' DNA-binding domain"/>
    <property type="match status" value="1"/>
</dbReference>
<dbReference type="InterPro" id="IPR036388">
    <property type="entry name" value="WH-like_DNA-bd_sf"/>
</dbReference>
<protein>
    <recommendedName>
        <fullName evidence="1">Transcription regulator PadR N-terminal domain-containing protein</fullName>
    </recommendedName>
</protein>
<dbReference type="Proteomes" id="UP000604341">
    <property type="component" value="Unassembled WGS sequence"/>
</dbReference>
<evidence type="ECO:0000313" key="3">
    <source>
        <dbReference type="Proteomes" id="UP000604341"/>
    </source>
</evidence>
<dbReference type="PANTHER" id="PTHR33169">
    <property type="entry name" value="PADR-FAMILY TRANSCRIPTIONAL REGULATOR"/>
    <property type="match status" value="1"/>
</dbReference>
<reference evidence="3" key="1">
    <citation type="journal article" date="2019" name="Int. J. Syst. Evol. Microbiol.">
        <title>The Global Catalogue of Microorganisms (GCM) 10K type strain sequencing project: providing services to taxonomists for standard genome sequencing and annotation.</title>
        <authorList>
            <consortium name="The Broad Institute Genomics Platform"/>
            <consortium name="The Broad Institute Genome Sequencing Center for Infectious Disease"/>
            <person name="Wu L."/>
            <person name="Ma J."/>
        </authorList>
    </citation>
    <scope>NUCLEOTIDE SEQUENCE [LARGE SCALE GENOMIC DNA]</scope>
    <source>
        <strain evidence="3">JCM 19173</strain>
    </source>
</reference>
<dbReference type="InterPro" id="IPR036390">
    <property type="entry name" value="WH_DNA-bd_sf"/>
</dbReference>
<comment type="caution">
    <text evidence="2">The sequence shown here is derived from an EMBL/GenBank/DDBJ whole genome shotgun (WGS) entry which is preliminary data.</text>
</comment>